<dbReference type="GO" id="GO:0008270">
    <property type="term" value="F:zinc ion binding"/>
    <property type="evidence" value="ECO:0007669"/>
    <property type="project" value="UniProtKB-KW"/>
</dbReference>
<dbReference type="AlphaFoldDB" id="A0AAE0LRI1"/>
<dbReference type="PANTHER" id="PTHR31212:SF4">
    <property type="entry name" value="ALPHA-KETOGLUTARATE-DEPENDENT DIOXYGENASE ALKB HOMOLOG 3"/>
    <property type="match status" value="1"/>
</dbReference>
<sequence>MDTFVTRQKRKCSDSNLSGAVPATQVTTQPTTQSSHEESTDVKLAILSSLHPTIDQETLLDILLAHDGDVEATSRTLKARLPRKPGMGSTVAAQSSLRSFAVSSASPDPLSQSKRPKLLSRKGATLHLYDPVDISEHTPCTIIHNFLPAEEANSLLEELLEESKSFEKITFKLFDNVVSSPHTSSFYVGSYEELQEQKHEYVYNGSALTDVRTLTPQLERVKARVQEAVNREIQERIQTRYGGKKLKYQSPKPWTPNAAFVNCYNGPQESVGWHSDHLTYLGPRAVIGSLSLGVTREFRVRRIVPQDDAVANDPNPSGNSGNGGSNNNTNPDLAGQIAIHLPHNSLLVMHADMQEEWKHSVSPAQAIDPHPVAGNRRINITYRHYRDGFHPRNTPRCPCGVPVILRVVTKKRENWGRYFWMCHAGNVPGKEACEYFRWAEFDQDGEPLGVKQDSVKREGPAREDSKPEKEAG</sequence>
<evidence type="ECO:0000256" key="4">
    <source>
        <dbReference type="PROSITE-ProRule" id="PRU01343"/>
    </source>
</evidence>
<dbReference type="InterPro" id="IPR010666">
    <property type="entry name" value="Znf_GRF"/>
</dbReference>
<dbReference type="Pfam" id="PF06839">
    <property type="entry name" value="Zn_ribbon_GRF"/>
    <property type="match status" value="1"/>
</dbReference>
<dbReference type="GO" id="GO:0051213">
    <property type="term" value="F:dioxygenase activity"/>
    <property type="evidence" value="ECO:0007669"/>
    <property type="project" value="InterPro"/>
</dbReference>
<dbReference type="FunFam" id="2.60.120.590:FF:000010">
    <property type="entry name" value="GRF zinc finger domain protein"/>
    <property type="match status" value="1"/>
</dbReference>
<dbReference type="PROSITE" id="PS51140">
    <property type="entry name" value="CUE"/>
    <property type="match status" value="1"/>
</dbReference>
<name>A0AAE0LRI1_9PEZI</name>
<evidence type="ECO:0000313" key="9">
    <source>
        <dbReference type="EMBL" id="KAK3294827.1"/>
    </source>
</evidence>
<feature type="domain" description="CUE" evidence="6">
    <location>
        <begin position="39"/>
        <end position="81"/>
    </location>
</feature>
<evidence type="ECO:0000256" key="2">
    <source>
        <dbReference type="ARBA" id="ARBA00022771"/>
    </source>
</evidence>
<feature type="domain" description="Fe2OG dioxygenase" evidence="7">
    <location>
        <begin position="255"/>
        <end position="386"/>
    </location>
</feature>
<feature type="compositionally biased region" description="Low complexity" evidence="5">
    <location>
        <begin position="312"/>
        <end position="331"/>
    </location>
</feature>
<dbReference type="CDD" id="cd14279">
    <property type="entry name" value="CUE"/>
    <property type="match status" value="1"/>
</dbReference>
<reference evidence="9" key="2">
    <citation type="submission" date="2023-06" db="EMBL/GenBank/DDBJ databases">
        <authorList>
            <consortium name="Lawrence Berkeley National Laboratory"/>
            <person name="Haridas S."/>
            <person name="Hensen N."/>
            <person name="Bonometti L."/>
            <person name="Westerberg I."/>
            <person name="Brannstrom I.O."/>
            <person name="Guillou S."/>
            <person name="Cros-Aarteil S."/>
            <person name="Calhoun S."/>
            <person name="Kuo A."/>
            <person name="Mondo S."/>
            <person name="Pangilinan J."/>
            <person name="Riley R."/>
            <person name="Labutti K."/>
            <person name="Andreopoulos B."/>
            <person name="Lipzen A."/>
            <person name="Chen C."/>
            <person name="Yanf M."/>
            <person name="Daum C."/>
            <person name="Ng V."/>
            <person name="Clum A."/>
            <person name="Steindorff A."/>
            <person name="Ohm R."/>
            <person name="Martin F."/>
            <person name="Silar P."/>
            <person name="Natvig D."/>
            <person name="Lalanne C."/>
            <person name="Gautier V."/>
            <person name="Ament-Velasquez S.L."/>
            <person name="Kruys A."/>
            <person name="Hutchinson M.I."/>
            <person name="Powell A.J."/>
            <person name="Barry K."/>
            <person name="Miller A.N."/>
            <person name="Grigoriev I.V."/>
            <person name="Debuchy R."/>
            <person name="Gladieux P."/>
            <person name="Thoren M.H."/>
            <person name="Johannesson H."/>
        </authorList>
    </citation>
    <scope>NUCLEOTIDE SEQUENCE</scope>
    <source>
        <strain evidence="9">CBS 168.71</strain>
    </source>
</reference>
<proteinExistence type="predicted"/>
<dbReference type="RefSeq" id="XP_062658341.1">
    <property type="nucleotide sequence ID" value="XM_062800716.1"/>
</dbReference>
<evidence type="ECO:0000259" key="7">
    <source>
        <dbReference type="PROSITE" id="PS51471"/>
    </source>
</evidence>
<evidence type="ECO:0008006" key="11">
    <source>
        <dbReference type="Google" id="ProtNLM"/>
    </source>
</evidence>
<dbReference type="GO" id="GO:0043130">
    <property type="term" value="F:ubiquitin binding"/>
    <property type="evidence" value="ECO:0007669"/>
    <property type="project" value="InterPro"/>
</dbReference>
<evidence type="ECO:0000259" key="6">
    <source>
        <dbReference type="PROSITE" id="PS51140"/>
    </source>
</evidence>
<feature type="region of interest" description="Disordered" evidence="5">
    <location>
        <begin position="1"/>
        <end position="39"/>
    </location>
</feature>
<reference evidence="9" key="1">
    <citation type="journal article" date="2023" name="Mol. Phylogenet. Evol.">
        <title>Genome-scale phylogeny and comparative genomics of the fungal order Sordariales.</title>
        <authorList>
            <person name="Hensen N."/>
            <person name="Bonometti L."/>
            <person name="Westerberg I."/>
            <person name="Brannstrom I.O."/>
            <person name="Guillou S."/>
            <person name="Cros-Aarteil S."/>
            <person name="Calhoun S."/>
            <person name="Haridas S."/>
            <person name="Kuo A."/>
            <person name="Mondo S."/>
            <person name="Pangilinan J."/>
            <person name="Riley R."/>
            <person name="LaButti K."/>
            <person name="Andreopoulos B."/>
            <person name="Lipzen A."/>
            <person name="Chen C."/>
            <person name="Yan M."/>
            <person name="Daum C."/>
            <person name="Ng V."/>
            <person name="Clum A."/>
            <person name="Steindorff A."/>
            <person name="Ohm R.A."/>
            <person name="Martin F."/>
            <person name="Silar P."/>
            <person name="Natvig D.O."/>
            <person name="Lalanne C."/>
            <person name="Gautier V."/>
            <person name="Ament-Velasquez S.L."/>
            <person name="Kruys A."/>
            <person name="Hutchinson M.I."/>
            <person name="Powell A.J."/>
            <person name="Barry K."/>
            <person name="Miller A.N."/>
            <person name="Grigoriev I.V."/>
            <person name="Debuchy R."/>
            <person name="Gladieux P."/>
            <person name="Hiltunen Thoren M."/>
            <person name="Johannesson H."/>
        </authorList>
    </citation>
    <scope>NUCLEOTIDE SEQUENCE</scope>
    <source>
        <strain evidence="9">CBS 168.71</strain>
    </source>
</reference>
<dbReference type="GeneID" id="87837664"/>
<dbReference type="InterPro" id="IPR027450">
    <property type="entry name" value="AlkB-like"/>
</dbReference>
<feature type="region of interest" description="Disordered" evidence="5">
    <location>
        <begin position="446"/>
        <end position="472"/>
    </location>
</feature>
<keyword evidence="2 4" id="KW-0863">Zinc-finger</keyword>
<keyword evidence="3" id="KW-0862">Zinc</keyword>
<dbReference type="InterPro" id="IPR005123">
    <property type="entry name" value="Oxoglu/Fe-dep_dioxygenase_dom"/>
</dbReference>
<dbReference type="PANTHER" id="PTHR31212">
    <property type="entry name" value="ALPHA-KETOGLUTARATE-DEPENDENT DIOXYGENASE ALKB HOMOLOG 3"/>
    <property type="match status" value="1"/>
</dbReference>
<gene>
    <name evidence="9" type="ORF">B0H64DRAFT_325901</name>
</gene>
<keyword evidence="1" id="KW-0479">Metal-binding</keyword>
<dbReference type="InterPro" id="IPR032854">
    <property type="entry name" value="ALKBH3"/>
</dbReference>
<keyword evidence="10" id="KW-1185">Reference proteome</keyword>
<feature type="compositionally biased region" description="Low complexity" evidence="5">
    <location>
        <begin position="20"/>
        <end position="33"/>
    </location>
</feature>
<dbReference type="PROSITE" id="PS51471">
    <property type="entry name" value="FE2OG_OXY"/>
    <property type="match status" value="1"/>
</dbReference>
<evidence type="ECO:0000256" key="1">
    <source>
        <dbReference type="ARBA" id="ARBA00022723"/>
    </source>
</evidence>
<dbReference type="Gene3D" id="2.60.120.590">
    <property type="entry name" value="Alpha-ketoglutarate-dependent dioxygenase AlkB-like"/>
    <property type="match status" value="1"/>
</dbReference>
<dbReference type="InterPro" id="IPR037151">
    <property type="entry name" value="AlkB-like_sf"/>
</dbReference>
<feature type="domain" description="GRF-type" evidence="8">
    <location>
        <begin position="397"/>
        <end position="442"/>
    </location>
</feature>
<dbReference type="Proteomes" id="UP001278766">
    <property type="component" value="Unassembled WGS sequence"/>
</dbReference>
<evidence type="ECO:0000313" key="10">
    <source>
        <dbReference type="Proteomes" id="UP001278766"/>
    </source>
</evidence>
<dbReference type="InterPro" id="IPR003892">
    <property type="entry name" value="CUE"/>
</dbReference>
<evidence type="ECO:0000256" key="3">
    <source>
        <dbReference type="ARBA" id="ARBA00022833"/>
    </source>
</evidence>
<comment type="caution">
    <text evidence="9">The sequence shown here is derived from an EMBL/GenBank/DDBJ whole genome shotgun (WGS) entry which is preliminary data.</text>
</comment>
<dbReference type="SUPFAM" id="SSF51197">
    <property type="entry name" value="Clavaminate synthase-like"/>
    <property type="match status" value="1"/>
</dbReference>
<dbReference type="EMBL" id="JAUEPN010000005">
    <property type="protein sequence ID" value="KAK3294827.1"/>
    <property type="molecule type" value="Genomic_DNA"/>
</dbReference>
<feature type="region of interest" description="Disordered" evidence="5">
    <location>
        <begin position="305"/>
        <end position="334"/>
    </location>
</feature>
<evidence type="ECO:0000256" key="5">
    <source>
        <dbReference type="SAM" id="MobiDB-lite"/>
    </source>
</evidence>
<protein>
    <recommendedName>
        <fullName evidence="11">Fe2OG dioxygenase domain-containing protein</fullName>
    </recommendedName>
</protein>
<feature type="compositionally biased region" description="Basic and acidic residues" evidence="5">
    <location>
        <begin position="453"/>
        <end position="472"/>
    </location>
</feature>
<accession>A0AAE0LRI1</accession>
<evidence type="ECO:0000259" key="8">
    <source>
        <dbReference type="PROSITE" id="PS51999"/>
    </source>
</evidence>
<dbReference type="GO" id="GO:0006307">
    <property type="term" value="P:DNA alkylation repair"/>
    <property type="evidence" value="ECO:0007669"/>
    <property type="project" value="InterPro"/>
</dbReference>
<dbReference type="Pfam" id="PF13532">
    <property type="entry name" value="2OG-FeII_Oxy_2"/>
    <property type="match status" value="1"/>
</dbReference>
<organism evidence="9 10">
    <name type="scientific">Chaetomium fimeti</name>
    <dbReference type="NCBI Taxonomy" id="1854472"/>
    <lineage>
        <taxon>Eukaryota</taxon>
        <taxon>Fungi</taxon>
        <taxon>Dikarya</taxon>
        <taxon>Ascomycota</taxon>
        <taxon>Pezizomycotina</taxon>
        <taxon>Sordariomycetes</taxon>
        <taxon>Sordariomycetidae</taxon>
        <taxon>Sordariales</taxon>
        <taxon>Chaetomiaceae</taxon>
        <taxon>Chaetomium</taxon>
    </lineage>
</organism>
<dbReference type="PROSITE" id="PS51999">
    <property type="entry name" value="ZF_GRF"/>
    <property type="match status" value="1"/>
</dbReference>